<protein>
    <submittedName>
        <fullName evidence="1">Uncharacterized protein</fullName>
    </submittedName>
</protein>
<organism evidence="1 2">
    <name type="scientific">Sphenostylis stenocarpa</name>
    <dbReference type="NCBI Taxonomy" id="92480"/>
    <lineage>
        <taxon>Eukaryota</taxon>
        <taxon>Viridiplantae</taxon>
        <taxon>Streptophyta</taxon>
        <taxon>Embryophyta</taxon>
        <taxon>Tracheophyta</taxon>
        <taxon>Spermatophyta</taxon>
        <taxon>Magnoliopsida</taxon>
        <taxon>eudicotyledons</taxon>
        <taxon>Gunneridae</taxon>
        <taxon>Pentapetalae</taxon>
        <taxon>rosids</taxon>
        <taxon>fabids</taxon>
        <taxon>Fabales</taxon>
        <taxon>Fabaceae</taxon>
        <taxon>Papilionoideae</taxon>
        <taxon>50 kb inversion clade</taxon>
        <taxon>NPAAA clade</taxon>
        <taxon>indigoferoid/millettioid clade</taxon>
        <taxon>Phaseoleae</taxon>
        <taxon>Sphenostylis</taxon>
    </lineage>
</organism>
<sequence>MVHIFCWSGGGLAMFYTSNLNGHTHSYACTQTPKTNVPTKFYVPTMTEKTQNHTWGVPPTIYQASCWWDKVTPKLMAAGEDPTYNRVALLCFALLESFS</sequence>
<evidence type="ECO:0000313" key="1">
    <source>
        <dbReference type="EMBL" id="CAJ1973677.1"/>
    </source>
</evidence>
<evidence type="ECO:0000313" key="2">
    <source>
        <dbReference type="Proteomes" id="UP001189624"/>
    </source>
</evidence>
<reference evidence="1" key="1">
    <citation type="submission" date="2023-10" db="EMBL/GenBank/DDBJ databases">
        <authorList>
            <person name="Domelevo Entfellner J.-B."/>
        </authorList>
    </citation>
    <scope>NUCLEOTIDE SEQUENCE</scope>
</reference>
<dbReference type="Proteomes" id="UP001189624">
    <property type="component" value="Chromosome 9"/>
</dbReference>
<keyword evidence="2" id="KW-1185">Reference proteome</keyword>
<dbReference type="EMBL" id="OY731406">
    <property type="protein sequence ID" value="CAJ1973677.1"/>
    <property type="molecule type" value="Genomic_DNA"/>
</dbReference>
<accession>A0AA86SVQ2</accession>
<dbReference type="Gramene" id="rna-AYBTSS11_LOCUS25741">
    <property type="protein sequence ID" value="CAJ1973677.1"/>
    <property type="gene ID" value="gene-AYBTSS11_LOCUS25741"/>
</dbReference>
<name>A0AA86SVQ2_9FABA</name>
<gene>
    <name evidence="1" type="ORF">AYBTSS11_LOCUS25741</name>
</gene>
<proteinExistence type="predicted"/>
<dbReference type="AlphaFoldDB" id="A0AA86SVQ2"/>